<accession>A0A0J9HL11</accession>
<comment type="caution">
    <text evidence="1">The sequence shown here is derived from an EMBL/GenBank/DDBJ whole genome shotgun (WGS) entry which is preliminary data.</text>
</comment>
<gene>
    <name evidence="1" type="ORF">WN50_39515</name>
</gene>
<sequence length="60" mass="6938">MITYRSTSLTPLPKILLFLITFSNQLQINSFKIQKLVKNDYIFIANSSQEFDSRIGVLVE</sequence>
<evidence type="ECO:0000313" key="1">
    <source>
        <dbReference type="EMBL" id="KMW69909.1"/>
    </source>
</evidence>
<dbReference type="EMBL" id="LATL02000345">
    <property type="protein sequence ID" value="KMW69909.1"/>
    <property type="molecule type" value="Genomic_DNA"/>
</dbReference>
<dbReference type="AlphaFoldDB" id="A0A0J9HL11"/>
<proteinExistence type="predicted"/>
<reference evidence="1 2" key="1">
    <citation type="submission" date="2015-06" db="EMBL/GenBank/DDBJ databases">
        <title>Draft genome assembly of filamentous brackish cyanobacterium Limnoraphis robusta strain CS-951.</title>
        <authorList>
            <person name="Willis A."/>
            <person name="Parks M."/>
            <person name="Burford M.A."/>
        </authorList>
    </citation>
    <scope>NUCLEOTIDE SEQUENCE [LARGE SCALE GENOMIC DNA]</scope>
    <source>
        <strain evidence="1 2">CS-951</strain>
    </source>
</reference>
<organism evidence="1 2">
    <name type="scientific">Limnoraphis robusta CS-951</name>
    <dbReference type="NCBI Taxonomy" id="1637645"/>
    <lineage>
        <taxon>Bacteria</taxon>
        <taxon>Bacillati</taxon>
        <taxon>Cyanobacteriota</taxon>
        <taxon>Cyanophyceae</taxon>
        <taxon>Oscillatoriophycideae</taxon>
        <taxon>Oscillatoriales</taxon>
        <taxon>Sirenicapillariaceae</taxon>
        <taxon>Limnoraphis</taxon>
    </lineage>
</organism>
<name>A0A0J9HL11_9CYAN</name>
<dbReference type="Proteomes" id="UP000033607">
    <property type="component" value="Unassembled WGS sequence"/>
</dbReference>
<evidence type="ECO:0000313" key="2">
    <source>
        <dbReference type="Proteomes" id="UP000033607"/>
    </source>
</evidence>
<protein>
    <submittedName>
        <fullName evidence="1">Uncharacterized protein</fullName>
    </submittedName>
</protein>